<comment type="caution">
    <text evidence="6">The sequence shown here is derived from an EMBL/GenBank/DDBJ whole genome shotgun (WGS) entry which is preliminary data.</text>
</comment>
<reference evidence="6 7" key="1">
    <citation type="submission" date="2017-11" db="EMBL/GenBank/DDBJ databases">
        <title>Biodiversity and function of Thalassospira species in the particle-attached aromatic-hydrocarbon-degrading consortia from the surface seawater of the China South Sea.</title>
        <authorList>
            <person name="Dong C."/>
            <person name="Liu R."/>
            <person name="Shao Z."/>
        </authorList>
    </citation>
    <scope>NUCLEOTIDE SEQUENCE [LARGE SCALE GENOMIC DNA]</scope>
    <source>
        <strain evidence="6 7">139Z-12</strain>
    </source>
</reference>
<dbReference type="PANTHER" id="PTHR48111:SF58">
    <property type="entry name" value="TORCAD OPERON TRANSCRIPTIONAL REGULATORY PROTEIN TORR"/>
    <property type="match status" value="1"/>
</dbReference>
<dbReference type="SUPFAM" id="SSF52172">
    <property type="entry name" value="CheY-like"/>
    <property type="match status" value="1"/>
</dbReference>
<dbReference type="SMART" id="SM00448">
    <property type="entry name" value="REC"/>
    <property type="match status" value="1"/>
</dbReference>
<gene>
    <name evidence="6" type="ORF">CU041_02615</name>
</gene>
<keyword evidence="7" id="KW-1185">Reference proteome</keyword>
<evidence type="ECO:0000256" key="1">
    <source>
        <dbReference type="ARBA" id="ARBA00023125"/>
    </source>
</evidence>
<dbReference type="Pfam" id="PF00072">
    <property type="entry name" value="Response_reg"/>
    <property type="match status" value="1"/>
</dbReference>
<name>A0ABX4RD40_9PROT</name>
<accession>A0ABX4RD40</accession>
<dbReference type="InterPro" id="IPR039420">
    <property type="entry name" value="WalR-like"/>
</dbReference>
<dbReference type="SMART" id="SM00862">
    <property type="entry name" value="Trans_reg_C"/>
    <property type="match status" value="1"/>
</dbReference>
<dbReference type="Pfam" id="PF00486">
    <property type="entry name" value="Trans_reg_C"/>
    <property type="match status" value="1"/>
</dbReference>
<keyword evidence="1 3" id="KW-0238">DNA-binding</keyword>
<evidence type="ECO:0000313" key="7">
    <source>
        <dbReference type="Proteomes" id="UP000233365"/>
    </source>
</evidence>
<evidence type="ECO:0000256" key="2">
    <source>
        <dbReference type="PROSITE-ProRule" id="PRU00169"/>
    </source>
</evidence>
<dbReference type="InterPro" id="IPR016032">
    <property type="entry name" value="Sig_transdc_resp-reg_C-effctor"/>
</dbReference>
<evidence type="ECO:0000313" key="6">
    <source>
        <dbReference type="EMBL" id="PKR52504.1"/>
    </source>
</evidence>
<dbReference type="PROSITE" id="PS50110">
    <property type="entry name" value="RESPONSE_REGULATORY"/>
    <property type="match status" value="1"/>
</dbReference>
<dbReference type="Gene3D" id="1.10.10.10">
    <property type="entry name" value="Winged helix-like DNA-binding domain superfamily/Winged helix DNA-binding domain"/>
    <property type="match status" value="1"/>
</dbReference>
<dbReference type="Proteomes" id="UP000233365">
    <property type="component" value="Unassembled WGS sequence"/>
</dbReference>
<dbReference type="InterPro" id="IPR001867">
    <property type="entry name" value="OmpR/PhoB-type_DNA-bd"/>
</dbReference>
<sequence>MNSGEAGATKKCTFGCKMLLNCNAWCTIELGSFLTQSLTIMIVDDDPDITNLLEVYLSEEGYEVVVAHTAQAMWELLDSQTIDLILLDIMLPDGDGFDLTRKLRETLTSPLIILSRKSDSIDQIVGLELGADDYVTKPLEPRNLLARIRSLLRRTNLNNAAQPAAPAAGDKHIRFAEWSLDAQTHRLTHDNGDEFTLSANEAELLYFLASNSGQVLSRNDLSVAVSGREWEYMDRSIDILIARLRKRIEREPAEPEFIQTVRGKGYVFSSSGDN</sequence>
<dbReference type="CDD" id="cd00383">
    <property type="entry name" value="trans_reg_C"/>
    <property type="match status" value="1"/>
</dbReference>
<dbReference type="CDD" id="cd17574">
    <property type="entry name" value="REC_OmpR"/>
    <property type="match status" value="1"/>
</dbReference>
<dbReference type="EMBL" id="PGTS01000001">
    <property type="protein sequence ID" value="PKR52504.1"/>
    <property type="molecule type" value="Genomic_DNA"/>
</dbReference>
<evidence type="ECO:0000259" key="5">
    <source>
        <dbReference type="PROSITE" id="PS51755"/>
    </source>
</evidence>
<feature type="modified residue" description="4-aspartylphosphate" evidence="2">
    <location>
        <position position="88"/>
    </location>
</feature>
<dbReference type="GO" id="GO:0003677">
    <property type="term" value="F:DNA binding"/>
    <property type="evidence" value="ECO:0007669"/>
    <property type="project" value="UniProtKB-KW"/>
</dbReference>
<dbReference type="InterPro" id="IPR001789">
    <property type="entry name" value="Sig_transdc_resp-reg_receiver"/>
</dbReference>
<dbReference type="PANTHER" id="PTHR48111">
    <property type="entry name" value="REGULATOR OF RPOS"/>
    <property type="match status" value="1"/>
</dbReference>
<feature type="DNA-binding region" description="OmpR/PhoB-type" evidence="3">
    <location>
        <begin position="170"/>
        <end position="270"/>
    </location>
</feature>
<evidence type="ECO:0000259" key="4">
    <source>
        <dbReference type="PROSITE" id="PS50110"/>
    </source>
</evidence>
<protein>
    <submittedName>
        <fullName evidence="6">DNA-binding response regulator</fullName>
    </submittedName>
</protein>
<dbReference type="InterPro" id="IPR011006">
    <property type="entry name" value="CheY-like_superfamily"/>
</dbReference>
<dbReference type="Gene3D" id="3.40.50.2300">
    <property type="match status" value="1"/>
</dbReference>
<dbReference type="Gene3D" id="6.10.250.690">
    <property type="match status" value="1"/>
</dbReference>
<dbReference type="SUPFAM" id="SSF46894">
    <property type="entry name" value="C-terminal effector domain of the bipartite response regulators"/>
    <property type="match status" value="1"/>
</dbReference>
<evidence type="ECO:0000256" key="3">
    <source>
        <dbReference type="PROSITE-ProRule" id="PRU01091"/>
    </source>
</evidence>
<feature type="domain" description="OmpR/PhoB-type" evidence="5">
    <location>
        <begin position="170"/>
        <end position="270"/>
    </location>
</feature>
<feature type="domain" description="Response regulatory" evidence="4">
    <location>
        <begin position="39"/>
        <end position="152"/>
    </location>
</feature>
<proteinExistence type="predicted"/>
<keyword evidence="2" id="KW-0597">Phosphoprotein</keyword>
<organism evidence="6 7">
    <name type="scientific">Thalassospira povalilytica</name>
    <dbReference type="NCBI Taxonomy" id="732237"/>
    <lineage>
        <taxon>Bacteria</taxon>
        <taxon>Pseudomonadati</taxon>
        <taxon>Pseudomonadota</taxon>
        <taxon>Alphaproteobacteria</taxon>
        <taxon>Rhodospirillales</taxon>
        <taxon>Thalassospiraceae</taxon>
        <taxon>Thalassospira</taxon>
    </lineage>
</organism>
<dbReference type="InterPro" id="IPR036388">
    <property type="entry name" value="WH-like_DNA-bd_sf"/>
</dbReference>
<dbReference type="PROSITE" id="PS51755">
    <property type="entry name" value="OMPR_PHOB"/>
    <property type="match status" value="1"/>
</dbReference>